<sequence>MHVFDKSGMHIHYRDEGDPQGAPLVFSNSLGTDMRLWDQIMPLLPAGLRIIRYDMRGHGLSDCPEAPYSMGALISDAEALLDHLQITSCLFVGLSIGGMVAQGLASKRLDLIRAMVLSNTAAKIATKDIWQDRIDSIRRDGIGPVAGATMQRWFSPEMHGTPAMAPWANMLVATREEGYIGCAHAISGTDFITPTSALRLPVMGIAGDHDSSTPPDLVRETLELIPGSSFHIIRGAGHLPCVERPAQFAKLLGDFLRATGHI</sequence>
<evidence type="ECO:0000256" key="1">
    <source>
        <dbReference type="ARBA" id="ARBA00022801"/>
    </source>
</evidence>
<organism evidence="3 4">
    <name type="scientific">Planktomarina temperata RCA23</name>
    <dbReference type="NCBI Taxonomy" id="666509"/>
    <lineage>
        <taxon>Bacteria</taxon>
        <taxon>Pseudomonadati</taxon>
        <taxon>Pseudomonadota</taxon>
        <taxon>Alphaproteobacteria</taxon>
        <taxon>Rhodobacterales</taxon>
        <taxon>Paracoccaceae</taxon>
        <taxon>Planktomarina</taxon>
    </lineage>
</organism>
<evidence type="ECO:0000313" key="3">
    <source>
        <dbReference type="EMBL" id="AII87551.1"/>
    </source>
</evidence>
<proteinExistence type="predicted"/>
<keyword evidence="4" id="KW-1185">Reference proteome</keyword>
<dbReference type="NCBIfam" id="TIGR02427">
    <property type="entry name" value="protocat_pcaD"/>
    <property type="match status" value="1"/>
</dbReference>
<dbReference type="InterPro" id="IPR000073">
    <property type="entry name" value="AB_hydrolase_1"/>
</dbReference>
<accession>A0AAN0VIW5</accession>
<dbReference type="Proteomes" id="UP000028680">
    <property type="component" value="Chromosome"/>
</dbReference>
<dbReference type="EC" id="3.1.1.24" evidence="3"/>
<dbReference type="Pfam" id="PF12697">
    <property type="entry name" value="Abhydrolase_6"/>
    <property type="match status" value="1"/>
</dbReference>
<dbReference type="InterPro" id="IPR050266">
    <property type="entry name" value="AB_hydrolase_sf"/>
</dbReference>
<dbReference type="GO" id="GO:0042952">
    <property type="term" value="P:beta-ketoadipate pathway"/>
    <property type="evidence" value="ECO:0007669"/>
    <property type="project" value="InterPro"/>
</dbReference>
<dbReference type="InterPro" id="IPR026968">
    <property type="entry name" value="PcaD/CatD"/>
</dbReference>
<dbReference type="EMBL" id="CP003984">
    <property type="protein sequence ID" value="AII87551.1"/>
    <property type="molecule type" value="Genomic_DNA"/>
</dbReference>
<gene>
    <name evidence="3" type="primary">catD</name>
    <name evidence="3" type="ORF">RCA23_c20200</name>
</gene>
<protein>
    <submittedName>
        <fullName evidence="3">3-oxoadipate enol-lactonase CatD</fullName>
        <ecNumber evidence="3">3.1.1.24</ecNumber>
    </submittedName>
</protein>
<evidence type="ECO:0000259" key="2">
    <source>
        <dbReference type="Pfam" id="PF12697"/>
    </source>
</evidence>
<dbReference type="Gene3D" id="3.40.50.1820">
    <property type="entry name" value="alpha/beta hydrolase"/>
    <property type="match status" value="1"/>
</dbReference>
<dbReference type="SUPFAM" id="SSF53474">
    <property type="entry name" value="alpha/beta-Hydrolases"/>
    <property type="match status" value="1"/>
</dbReference>
<dbReference type="InterPro" id="IPR029058">
    <property type="entry name" value="AB_hydrolase_fold"/>
</dbReference>
<dbReference type="GO" id="GO:0016020">
    <property type="term" value="C:membrane"/>
    <property type="evidence" value="ECO:0007669"/>
    <property type="project" value="TreeGrafter"/>
</dbReference>
<feature type="domain" description="AB hydrolase-1" evidence="2">
    <location>
        <begin position="24"/>
        <end position="250"/>
    </location>
</feature>
<name>A0AAN0VIW5_9RHOB</name>
<reference evidence="3 4" key="1">
    <citation type="journal article" date="2014" name="ISME J.">
        <title>Adaptation of an abundant Roseobacter RCA organism to pelagic systems revealed by genomic and transcriptomic analyses.</title>
        <authorList>
            <person name="Voget S."/>
            <person name="Wemheuer B."/>
            <person name="Brinkhoff T."/>
            <person name="Vollmers J."/>
            <person name="Dietrich S."/>
            <person name="Giebel H.A."/>
            <person name="Beardsley C."/>
            <person name="Sardemann C."/>
            <person name="Bakenhus I."/>
            <person name="Billerbeck S."/>
            <person name="Daniel R."/>
            <person name="Simon M."/>
        </authorList>
    </citation>
    <scope>NUCLEOTIDE SEQUENCE [LARGE SCALE GENOMIC DNA]</scope>
    <source>
        <strain evidence="3 4">RCA23</strain>
    </source>
</reference>
<evidence type="ECO:0000313" key="4">
    <source>
        <dbReference type="Proteomes" id="UP000028680"/>
    </source>
</evidence>
<dbReference type="AlphaFoldDB" id="A0AAN0VIW5"/>
<dbReference type="PANTHER" id="PTHR43798:SF31">
    <property type="entry name" value="AB HYDROLASE SUPERFAMILY PROTEIN YCLE"/>
    <property type="match status" value="1"/>
</dbReference>
<dbReference type="KEGG" id="ptp:RCA23_c20200"/>
<dbReference type="GO" id="GO:0047570">
    <property type="term" value="F:3-oxoadipate enol-lactonase activity"/>
    <property type="evidence" value="ECO:0007669"/>
    <property type="project" value="UniProtKB-EC"/>
</dbReference>
<dbReference type="PANTHER" id="PTHR43798">
    <property type="entry name" value="MONOACYLGLYCEROL LIPASE"/>
    <property type="match status" value="1"/>
</dbReference>
<dbReference type="RefSeq" id="WP_044050247.1">
    <property type="nucleotide sequence ID" value="NZ_CP003984.1"/>
</dbReference>
<dbReference type="PRINTS" id="PR00111">
    <property type="entry name" value="ABHYDROLASE"/>
</dbReference>
<keyword evidence="1 3" id="KW-0378">Hydrolase</keyword>